<comment type="similarity">
    <text evidence="2 6">Belongs to the FKBP-type PPIase family.</text>
</comment>
<dbReference type="InterPro" id="IPR046357">
    <property type="entry name" value="PPIase_dom_sf"/>
</dbReference>
<dbReference type="PROSITE" id="PS50059">
    <property type="entry name" value="FKBP_PPIASE"/>
    <property type="match status" value="1"/>
</dbReference>
<reference evidence="10" key="1">
    <citation type="submission" date="2020-02" db="EMBL/GenBank/DDBJ databases">
        <authorList>
            <person name="Meier V. D."/>
        </authorList>
    </citation>
    <scope>NUCLEOTIDE SEQUENCE</scope>
    <source>
        <strain evidence="10">AVDCRST_MAG63</strain>
    </source>
</reference>
<evidence type="ECO:0000256" key="2">
    <source>
        <dbReference type="ARBA" id="ARBA00006577"/>
    </source>
</evidence>
<evidence type="ECO:0000256" key="6">
    <source>
        <dbReference type="RuleBase" id="RU003915"/>
    </source>
</evidence>
<comment type="catalytic activity">
    <reaction evidence="1 5 6">
        <text>[protein]-peptidylproline (omega=180) = [protein]-peptidylproline (omega=0)</text>
        <dbReference type="Rhea" id="RHEA:16237"/>
        <dbReference type="Rhea" id="RHEA-COMP:10747"/>
        <dbReference type="Rhea" id="RHEA-COMP:10748"/>
        <dbReference type="ChEBI" id="CHEBI:83833"/>
        <dbReference type="ChEBI" id="CHEBI:83834"/>
        <dbReference type="EC" id="5.2.1.8"/>
    </reaction>
</comment>
<evidence type="ECO:0000256" key="7">
    <source>
        <dbReference type="SAM" id="MobiDB-lite"/>
    </source>
</evidence>
<dbReference type="FunFam" id="3.10.50.40:FF:000006">
    <property type="entry name" value="Peptidyl-prolyl cis-trans isomerase"/>
    <property type="match status" value="1"/>
</dbReference>
<feature type="signal peptide" evidence="8">
    <location>
        <begin position="1"/>
        <end position="30"/>
    </location>
</feature>
<evidence type="ECO:0000259" key="9">
    <source>
        <dbReference type="PROSITE" id="PS50059"/>
    </source>
</evidence>
<feature type="domain" description="PPIase FKBP-type" evidence="9">
    <location>
        <begin position="198"/>
        <end position="286"/>
    </location>
</feature>
<dbReference type="AlphaFoldDB" id="A0A6J4K6T2"/>
<keyword evidence="4 5" id="KW-0413">Isomerase</keyword>
<keyword evidence="3 5" id="KW-0697">Rotamase</keyword>
<evidence type="ECO:0000256" key="4">
    <source>
        <dbReference type="ARBA" id="ARBA00023235"/>
    </source>
</evidence>
<dbReference type="EMBL" id="CADCTO010000684">
    <property type="protein sequence ID" value="CAA9297245.1"/>
    <property type="molecule type" value="Genomic_DNA"/>
</dbReference>
<feature type="region of interest" description="Disordered" evidence="7">
    <location>
        <begin position="148"/>
        <end position="199"/>
    </location>
</feature>
<gene>
    <name evidence="10" type="ORF">AVDCRST_MAG63-5090</name>
</gene>
<evidence type="ECO:0000313" key="10">
    <source>
        <dbReference type="EMBL" id="CAA9297245.1"/>
    </source>
</evidence>
<dbReference type="Pfam" id="PF00254">
    <property type="entry name" value="FKBP_C"/>
    <property type="match status" value="1"/>
</dbReference>
<evidence type="ECO:0000256" key="8">
    <source>
        <dbReference type="SAM" id="SignalP"/>
    </source>
</evidence>
<dbReference type="EC" id="5.2.1.8" evidence="6"/>
<name>A0A6J4K6T2_9BACT</name>
<dbReference type="PANTHER" id="PTHR43811">
    <property type="entry name" value="FKBP-TYPE PEPTIDYL-PROLYL CIS-TRANS ISOMERASE FKPA"/>
    <property type="match status" value="1"/>
</dbReference>
<evidence type="ECO:0000256" key="1">
    <source>
        <dbReference type="ARBA" id="ARBA00000971"/>
    </source>
</evidence>
<protein>
    <recommendedName>
        <fullName evidence="6">Peptidyl-prolyl cis-trans isomerase</fullName>
        <ecNumber evidence="6">5.2.1.8</ecNumber>
    </recommendedName>
</protein>
<organism evidence="10">
    <name type="scientific">uncultured Armatimonadetes bacterium</name>
    <dbReference type="NCBI Taxonomy" id="157466"/>
    <lineage>
        <taxon>Bacteria</taxon>
        <taxon>Bacillati</taxon>
        <taxon>Armatimonadota</taxon>
        <taxon>environmental samples</taxon>
    </lineage>
</organism>
<evidence type="ECO:0000256" key="5">
    <source>
        <dbReference type="PROSITE-ProRule" id="PRU00277"/>
    </source>
</evidence>
<accession>A0A6J4K6T2</accession>
<feature type="compositionally biased region" description="Low complexity" evidence="7">
    <location>
        <begin position="161"/>
        <end position="171"/>
    </location>
</feature>
<keyword evidence="8" id="KW-0732">Signal</keyword>
<evidence type="ECO:0000256" key="3">
    <source>
        <dbReference type="ARBA" id="ARBA00023110"/>
    </source>
</evidence>
<dbReference type="Gene3D" id="3.10.50.40">
    <property type="match status" value="1"/>
</dbReference>
<dbReference type="PANTHER" id="PTHR43811:SF19">
    <property type="entry name" value="39 KDA FK506-BINDING NUCLEAR PROTEIN"/>
    <property type="match status" value="1"/>
</dbReference>
<sequence length="286" mass="30001">MPGQRRGYNVRMRSKMHVVGSLLLLGNALAAAPAARALEPGEIALGGEVVLRLRVPSGGYTLQQRGDVVQQRLVEILSLEDLAAGDVAVRTTRYGPTIYVRDKQLLTVDGPTARAAGGTPEQIAPVWARRLAQVLPRVNVRRNPNNETAAAAAPATPPAAAPAGPTAPAATKGKRVTTESGLQYEDSVEGTGATPKPGDSVTVHYVGTLTDGTKFDASTDRNQPFTFTIGRGQVIKGWDEGVMSMKVGGKRRLTIPPDLGYGARGAGGVIPPNATLIFDVELLGVK</sequence>
<dbReference type="InterPro" id="IPR001179">
    <property type="entry name" value="PPIase_FKBP_dom"/>
</dbReference>
<dbReference type="GO" id="GO:0003755">
    <property type="term" value="F:peptidyl-prolyl cis-trans isomerase activity"/>
    <property type="evidence" value="ECO:0007669"/>
    <property type="project" value="UniProtKB-UniRule"/>
</dbReference>
<dbReference type="SUPFAM" id="SSF54534">
    <property type="entry name" value="FKBP-like"/>
    <property type="match status" value="1"/>
</dbReference>
<feature type="chain" id="PRO_5026846854" description="Peptidyl-prolyl cis-trans isomerase" evidence="8">
    <location>
        <begin position="31"/>
        <end position="286"/>
    </location>
</feature>
<proteinExistence type="inferred from homology"/>